<protein>
    <submittedName>
        <fullName evidence="1">Glycosyltransferase family 1 protein</fullName>
    </submittedName>
</protein>
<name>A0A4R6AH58_9RHOB</name>
<sequence>MSLRALSIPDATAPDAGPGPTADLYLRWSCADRIARGDLVALGPTLFRAGGTLIVLRHVSGMRALPPHDRVILVADDDWHGGLWDRTLPLAYRMKLALTECRDASRVEARADTVLVSSDRLARLYAARLPGRRIVRIDPAWTPPQSAPDGIRADIAWLGSPAHAGDLRLAIETIELCRQARPGLRVIVAGGARVPRHWRRDPRILRLPDMPWPRWLAFLRRARIGIVLYPLAPGAFNAARSVNKLLEADQVGAVLLASDCWAAGHAAARGGYCKLLGDSPRDWAAAVLGLIDDPETRQRIAARTRAHIAARRGLATQAALWEGLL</sequence>
<dbReference type="EMBL" id="SNAA01000002">
    <property type="protein sequence ID" value="TDL83511.1"/>
    <property type="molecule type" value="Genomic_DNA"/>
</dbReference>
<keyword evidence="2" id="KW-1185">Reference proteome</keyword>
<proteinExistence type="predicted"/>
<dbReference type="Gene3D" id="3.40.50.2000">
    <property type="entry name" value="Glycogen Phosphorylase B"/>
    <property type="match status" value="1"/>
</dbReference>
<reference evidence="1 2" key="1">
    <citation type="submission" date="2019-03" db="EMBL/GenBank/DDBJ databases">
        <title>Primorskyibacter sp. SS33 isolated from sediments.</title>
        <authorList>
            <person name="Xunke S."/>
        </authorList>
    </citation>
    <scope>NUCLEOTIDE SEQUENCE [LARGE SCALE GENOMIC DNA]</scope>
    <source>
        <strain evidence="1 2">SS33</strain>
    </source>
</reference>
<dbReference type="OrthoDB" id="7871339at2"/>
<gene>
    <name evidence="1" type="ORF">E2L08_02375</name>
</gene>
<dbReference type="GO" id="GO:0016740">
    <property type="term" value="F:transferase activity"/>
    <property type="evidence" value="ECO:0007669"/>
    <property type="project" value="UniProtKB-KW"/>
</dbReference>
<keyword evidence="1" id="KW-0808">Transferase</keyword>
<accession>A0A4R6AH58</accession>
<dbReference type="RefSeq" id="WP_133395463.1">
    <property type="nucleotide sequence ID" value="NZ_SNAA01000002.1"/>
</dbReference>
<evidence type="ECO:0000313" key="1">
    <source>
        <dbReference type="EMBL" id="TDL83511.1"/>
    </source>
</evidence>
<comment type="caution">
    <text evidence="1">The sequence shown here is derived from an EMBL/GenBank/DDBJ whole genome shotgun (WGS) entry which is preliminary data.</text>
</comment>
<dbReference type="Proteomes" id="UP000295701">
    <property type="component" value="Unassembled WGS sequence"/>
</dbReference>
<organism evidence="1 2">
    <name type="scientific">Palleronia sediminis</name>
    <dbReference type="NCBI Taxonomy" id="2547833"/>
    <lineage>
        <taxon>Bacteria</taxon>
        <taxon>Pseudomonadati</taxon>
        <taxon>Pseudomonadota</taxon>
        <taxon>Alphaproteobacteria</taxon>
        <taxon>Rhodobacterales</taxon>
        <taxon>Roseobacteraceae</taxon>
        <taxon>Palleronia</taxon>
    </lineage>
</organism>
<dbReference type="SUPFAM" id="SSF53756">
    <property type="entry name" value="UDP-Glycosyltransferase/glycogen phosphorylase"/>
    <property type="match status" value="1"/>
</dbReference>
<dbReference type="AlphaFoldDB" id="A0A4R6AH58"/>
<evidence type="ECO:0000313" key="2">
    <source>
        <dbReference type="Proteomes" id="UP000295701"/>
    </source>
</evidence>